<gene>
    <name evidence="2" type="ORF">KILIM_080_00180</name>
</gene>
<comment type="caution">
    <text evidence="2">The sequence shown here is derived from an EMBL/GenBank/DDBJ whole genome shotgun (WGS) entry which is preliminary data.</text>
</comment>
<dbReference type="Pfam" id="PF12706">
    <property type="entry name" value="Lactamase_B_2"/>
    <property type="match status" value="1"/>
</dbReference>
<sequence>MKLLVVGCSGSFAGPASPASCYVVSAEHEGRTWRVALDLGNGALGAMQQHFDPLQLDAVAVSHLHPDHCMDLCSMKVLWCYTPVNRPTAPLPVWAPAGASARMARAYGVQEPEPLEPCLAFHTIRAHEPFTIGPFRITPVPVLHPVEAYGLRVEADGAVLAYTGDTDLCDELSTLCADADLVLADSAYVDGRDETTGVHMSGSRAARAAVAAGGVGRLMLTHMPSWNDPAVCREQAEQHWPGFVEIAQAGHTYDI</sequence>
<proteinExistence type="predicted"/>
<dbReference type="InterPro" id="IPR036866">
    <property type="entry name" value="RibonucZ/Hydroxyglut_hydro"/>
</dbReference>
<protein>
    <recommendedName>
        <fullName evidence="1">Metallo-beta-lactamase domain-containing protein</fullName>
    </recommendedName>
</protein>
<dbReference type="PANTHER" id="PTHR46018:SF4">
    <property type="entry name" value="METALLO-HYDROLASE YHFI-RELATED"/>
    <property type="match status" value="1"/>
</dbReference>
<accession>K6X067</accession>
<evidence type="ECO:0000313" key="2">
    <source>
        <dbReference type="EMBL" id="GAB97747.1"/>
    </source>
</evidence>
<feature type="domain" description="Metallo-beta-lactamase" evidence="1">
    <location>
        <begin position="18"/>
        <end position="222"/>
    </location>
</feature>
<organism evidence="2 3">
    <name type="scientific">Kineosphaera limosa NBRC 100340</name>
    <dbReference type="NCBI Taxonomy" id="1184609"/>
    <lineage>
        <taxon>Bacteria</taxon>
        <taxon>Bacillati</taxon>
        <taxon>Actinomycetota</taxon>
        <taxon>Actinomycetes</taxon>
        <taxon>Micrococcales</taxon>
        <taxon>Dermatophilaceae</taxon>
        <taxon>Kineosphaera</taxon>
    </lineage>
</organism>
<name>K6X067_9MICO</name>
<dbReference type="OrthoDB" id="9800940at2"/>
<dbReference type="Proteomes" id="UP000008366">
    <property type="component" value="Unassembled WGS sequence"/>
</dbReference>
<evidence type="ECO:0000259" key="1">
    <source>
        <dbReference type="SMART" id="SM00849"/>
    </source>
</evidence>
<dbReference type="Gene3D" id="3.60.15.10">
    <property type="entry name" value="Ribonuclease Z/Hydroxyacylglutathione hydrolase-like"/>
    <property type="match status" value="1"/>
</dbReference>
<dbReference type="PANTHER" id="PTHR46018">
    <property type="entry name" value="ZINC PHOSPHODIESTERASE ELAC PROTEIN 1"/>
    <property type="match status" value="1"/>
</dbReference>
<dbReference type="eggNOG" id="COG1234">
    <property type="taxonomic scope" value="Bacteria"/>
</dbReference>
<reference evidence="2 3" key="1">
    <citation type="submission" date="2012-08" db="EMBL/GenBank/DDBJ databases">
        <title>Whole genome shotgun sequence of Kineosphaera limosa NBRC 100340.</title>
        <authorList>
            <person name="Yoshida I."/>
            <person name="Isaki S."/>
            <person name="Hosoyama A."/>
            <person name="Tsuchikane K."/>
            <person name="Katsumata H."/>
            <person name="Ando Y."/>
            <person name="Ohji S."/>
            <person name="Hamada M."/>
            <person name="Tamura T."/>
            <person name="Yamazoe A."/>
            <person name="Yamazaki S."/>
            <person name="Fujita N."/>
        </authorList>
    </citation>
    <scope>NUCLEOTIDE SEQUENCE [LARGE SCALE GENOMIC DNA]</scope>
    <source>
        <strain evidence="2 3">NBRC 100340</strain>
    </source>
</reference>
<dbReference type="InterPro" id="IPR001279">
    <property type="entry name" value="Metallo-B-lactamas"/>
</dbReference>
<dbReference type="SUPFAM" id="SSF56281">
    <property type="entry name" value="Metallo-hydrolase/oxidoreductase"/>
    <property type="match status" value="1"/>
</dbReference>
<dbReference type="AlphaFoldDB" id="K6X067"/>
<dbReference type="SMART" id="SM00849">
    <property type="entry name" value="Lactamase_B"/>
    <property type="match status" value="1"/>
</dbReference>
<dbReference type="CDD" id="cd07716">
    <property type="entry name" value="RNaseZ_short-form-like_MBL-fold"/>
    <property type="match status" value="1"/>
</dbReference>
<dbReference type="STRING" id="1184609.KILIM_080_00180"/>
<dbReference type="EMBL" id="BAHD01000080">
    <property type="protein sequence ID" value="GAB97747.1"/>
    <property type="molecule type" value="Genomic_DNA"/>
</dbReference>
<evidence type="ECO:0000313" key="3">
    <source>
        <dbReference type="Proteomes" id="UP000008366"/>
    </source>
</evidence>
<dbReference type="RefSeq" id="WP_006594279.1">
    <property type="nucleotide sequence ID" value="NZ_BAHD01000080.1"/>
</dbReference>
<keyword evidence="3" id="KW-1185">Reference proteome</keyword>
<dbReference type="GO" id="GO:0042781">
    <property type="term" value="F:3'-tRNA processing endoribonuclease activity"/>
    <property type="evidence" value="ECO:0007669"/>
    <property type="project" value="TreeGrafter"/>
</dbReference>